<protein>
    <submittedName>
        <fullName evidence="1">Uncharacterized protein</fullName>
    </submittedName>
</protein>
<sequence>MACINTFNALAVNGKRKGESGSPCLNPLSKENSSVELPLTRTEVAAVQTHSFIHFLHRTGKAILP</sequence>
<accession>A0A392VK47</accession>
<evidence type="ECO:0000313" key="1">
    <source>
        <dbReference type="EMBL" id="MCI87351.1"/>
    </source>
</evidence>
<dbReference type="EMBL" id="LXQA011163750">
    <property type="protein sequence ID" value="MCI87351.1"/>
    <property type="molecule type" value="Genomic_DNA"/>
</dbReference>
<comment type="caution">
    <text evidence="1">The sequence shown here is derived from an EMBL/GenBank/DDBJ whole genome shotgun (WGS) entry which is preliminary data.</text>
</comment>
<feature type="non-terminal residue" evidence="1">
    <location>
        <position position="65"/>
    </location>
</feature>
<name>A0A392VK47_9FABA</name>
<organism evidence="1 2">
    <name type="scientific">Trifolium medium</name>
    <dbReference type="NCBI Taxonomy" id="97028"/>
    <lineage>
        <taxon>Eukaryota</taxon>
        <taxon>Viridiplantae</taxon>
        <taxon>Streptophyta</taxon>
        <taxon>Embryophyta</taxon>
        <taxon>Tracheophyta</taxon>
        <taxon>Spermatophyta</taxon>
        <taxon>Magnoliopsida</taxon>
        <taxon>eudicotyledons</taxon>
        <taxon>Gunneridae</taxon>
        <taxon>Pentapetalae</taxon>
        <taxon>rosids</taxon>
        <taxon>fabids</taxon>
        <taxon>Fabales</taxon>
        <taxon>Fabaceae</taxon>
        <taxon>Papilionoideae</taxon>
        <taxon>50 kb inversion clade</taxon>
        <taxon>NPAAA clade</taxon>
        <taxon>Hologalegina</taxon>
        <taxon>IRL clade</taxon>
        <taxon>Trifolieae</taxon>
        <taxon>Trifolium</taxon>
    </lineage>
</organism>
<keyword evidence="2" id="KW-1185">Reference proteome</keyword>
<reference evidence="1 2" key="1">
    <citation type="journal article" date="2018" name="Front. Plant Sci.">
        <title>Red Clover (Trifolium pratense) and Zigzag Clover (T. medium) - A Picture of Genomic Similarities and Differences.</title>
        <authorList>
            <person name="Dluhosova J."/>
            <person name="Istvanek J."/>
            <person name="Nedelnik J."/>
            <person name="Repkova J."/>
        </authorList>
    </citation>
    <scope>NUCLEOTIDE SEQUENCE [LARGE SCALE GENOMIC DNA]</scope>
    <source>
        <strain evidence="2">cv. 10/8</strain>
        <tissue evidence="1">Leaf</tissue>
    </source>
</reference>
<dbReference type="AlphaFoldDB" id="A0A392VK47"/>
<proteinExistence type="predicted"/>
<evidence type="ECO:0000313" key="2">
    <source>
        <dbReference type="Proteomes" id="UP000265520"/>
    </source>
</evidence>
<dbReference type="Proteomes" id="UP000265520">
    <property type="component" value="Unassembled WGS sequence"/>
</dbReference>